<keyword evidence="6" id="KW-0016">Alginate biosynthesis</keyword>
<dbReference type="Gene3D" id="3.40.50.1110">
    <property type="entry name" value="SGNH hydrolase"/>
    <property type="match status" value="1"/>
</dbReference>
<dbReference type="GO" id="GO:0042597">
    <property type="term" value="C:periplasmic space"/>
    <property type="evidence" value="ECO:0007669"/>
    <property type="project" value="UniProtKB-SubCell"/>
</dbReference>
<comment type="pathway">
    <text evidence="2">Glycan biosynthesis; alginate biosynthesis.</text>
</comment>
<dbReference type="EMBL" id="LMAR01000080">
    <property type="protein sequence ID" value="KQK28240.1"/>
    <property type="molecule type" value="Genomic_DNA"/>
</dbReference>
<evidence type="ECO:0000313" key="12">
    <source>
        <dbReference type="Proteomes" id="UP000190130"/>
    </source>
</evidence>
<name>A0A0Q3HZS9_9HYPH</name>
<accession>A0A0Q3HZS9</accession>
<keyword evidence="4" id="KW-0732">Signal</keyword>
<sequence>MAVPARSRQRGLLVNLAVMAGSIAVFLAFCELVVFRFVLPGSDVPRNAFIDELVRYAPGQSGHWRVRDEIDAPFSINGEGWNSPLPAYPRERKPGVRRLAFVGDSFVEALQVPFDRSFAEVAAEALGSAGPVETYRYGIAGAPMSQYVQMVEREVGQARPDTIVVLLVHNDFDESFVFKPGRYTSSFRKLVVENGKVTGELPPTPWHPGPVEILRRTATAGFFLYRWQVRPQAIAEAILGPAQAAEGGYAANVEIGAVLAREADIRAATDHVVGRLKALAQAAGARLQLVMDGDRAAIEAGRDGSPALRLNAIAAAAAARHGVPFLDLHPVFAAEWAAEHKPFAFASDAHWNAYGHAVAGRAIAAALAAQP</sequence>
<gene>
    <name evidence="9" type="ORF">ARD30_23205</name>
    <name evidence="10" type="ORF">SAMN05660750_00875</name>
</gene>
<protein>
    <submittedName>
        <fullName evidence="10">GDSL-like Lipase/Acylhydrolase family</fullName>
    </submittedName>
</protein>
<keyword evidence="7" id="KW-1133">Transmembrane helix</keyword>
<evidence type="ECO:0000256" key="3">
    <source>
        <dbReference type="ARBA" id="ARBA00022679"/>
    </source>
</evidence>
<dbReference type="STRING" id="53254.SAMN05660750_00875"/>
<keyword evidence="5" id="KW-0574">Periplasm</keyword>
<keyword evidence="3" id="KW-0808">Transferase</keyword>
<feature type="domain" description="AlgX/AlgJ SGNH hydrolase-like" evidence="8">
    <location>
        <begin position="263"/>
        <end position="370"/>
    </location>
</feature>
<evidence type="ECO:0000256" key="2">
    <source>
        <dbReference type="ARBA" id="ARBA00005182"/>
    </source>
</evidence>
<evidence type="ECO:0000256" key="6">
    <source>
        <dbReference type="ARBA" id="ARBA00022841"/>
    </source>
</evidence>
<dbReference type="AlphaFoldDB" id="A0A0Q3HZS9"/>
<reference evidence="10 12" key="2">
    <citation type="submission" date="2017-02" db="EMBL/GenBank/DDBJ databases">
        <authorList>
            <person name="Peterson S.W."/>
        </authorList>
    </citation>
    <scope>NUCLEOTIDE SEQUENCE [LARGE SCALE GENOMIC DNA]</scope>
    <source>
        <strain evidence="10 12">DSM 9653</strain>
    </source>
</reference>
<dbReference type="EMBL" id="FUYX01000002">
    <property type="protein sequence ID" value="SKB47409.1"/>
    <property type="molecule type" value="Genomic_DNA"/>
</dbReference>
<evidence type="ECO:0000313" key="9">
    <source>
        <dbReference type="EMBL" id="KQK28240.1"/>
    </source>
</evidence>
<keyword evidence="7" id="KW-0812">Transmembrane</keyword>
<dbReference type="InterPro" id="IPR036514">
    <property type="entry name" value="SGNH_hydro_sf"/>
</dbReference>
<keyword evidence="10" id="KW-0378">Hydrolase</keyword>
<dbReference type="Proteomes" id="UP000190130">
    <property type="component" value="Unassembled WGS sequence"/>
</dbReference>
<evidence type="ECO:0000313" key="10">
    <source>
        <dbReference type="EMBL" id="SKB47409.1"/>
    </source>
</evidence>
<dbReference type="Pfam" id="PF16822">
    <property type="entry name" value="ALGX"/>
    <property type="match status" value="1"/>
</dbReference>
<dbReference type="GO" id="GO:0042121">
    <property type="term" value="P:alginic acid biosynthetic process"/>
    <property type="evidence" value="ECO:0007669"/>
    <property type="project" value="UniProtKB-KW"/>
</dbReference>
<proteinExistence type="predicted"/>
<comment type="subcellular location">
    <subcellularLocation>
        <location evidence="1">Periplasm</location>
    </subcellularLocation>
</comment>
<dbReference type="OrthoDB" id="5452248at2"/>
<dbReference type="Proteomes" id="UP000051562">
    <property type="component" value="Unassembled WGS sequence"/>
</dbReference>
<dbReference type="RefSeq" id="WP_055730540.1">
    <property type="nucleotide sequence ID" value="NZ_FUYX01000002.1"/>
</dbReference>
<keyword evidence="11" id="KW-1185">Reference proteome</keyword>
<dbReference type="InterPro" id="IPR031811">
    <property type="entry name" value="ALGX/ALGJ_SGNH-like"/>
</dbReference>
<dbReference type="SUPFAM" id="SSF52266">
    <property type="entry name" value="SGNH hydrolase"/>
    <property type="match status" value="1"/>
</dbReference>
<evidence type="ECO:0000259" key="8">
    <source>
        <dbReference type="Pfam" id="PF16822"/>
    </source>
</evidence>
<feature type="transmembrane region" description="Helical" evidence="7">
    <location>
        <begin position="12"/>
        <end position="39"/>
    </location>
</feature>
<evidence type="ECO:0000256" key="7">
    <source>
        <dbReference type="SAM" id="Phobius"/>
    </source>
</evidence>
<reference evidence="9 11" key="1">
    <citation type="submission" date="2015-10" db="EMBL/GenBank/DDBJ databases">
        <title>Draft genome of Bosea thiooxidans.</title>
        <authorList>
            <person name="Wang X."/>
        </authorList>
    </citation>
    <scope>NUCLEOTIDE SEQUENCE [LARGE SCALE GENOMIC DNA]</scope>
    <source>
        <strain evidence="9 11">CGMCC 9174</strain>
    </source>
</reference>
<evidence type="ECO:0000256" key="1">
    <source>
        <dbReference type="ARBA" id="ARBA00004418"/>
    </source>
</evidence>
<dbReference type="GO" id="GO:0016788">
    <property type="term" value="F:hydrolase activity, acting on ester bonds"/>
    <property type="evidence" value="ECO:0007669"/>
    <property type="project" value="UniProtKB-ARBA"/>
</dbReference>
<keyword evidence="7" id="KW-0472">Membrane</keyword>
<organism evidence="9 11">
    <name type="scientific">Bosea thiooxidans</name>
    <dbReference type="NCBI Taxonomy" id="53254"/>
    <lineage>
        <taxon>Bacteria</taxon>
        <taxon>Pseudomonadati</taxon>
        <taxon>Pseudomonadota</taxon>
        <taxon>Alphaproteobacteria</taxon>
        <taxon>Hyphomicrobiales</taxon>
        <taxon>Boseaceae</taxon>
        <taxon>Bosea</taxon>
    </lineage>
</organism>
<evidence type="ECO:0000256" key="4">
    <source>
        <dbReference type="ARBA" id="ARBA00022729"/>
    </source>
</evidence>
<evidence type="ECO:0000256" key="5">
    <source>
        <dbReference type="ARBA" id="ARBA00022764"/>
    </source>
</evidence>
<evidence type="ECO:0000313" key="11">
    <source>
        <dbReference type="Proteomes" id="UP000051562"/>
    </source>
</evidence>
<dbReference type="GO" id="GO:0016740">
    <property type="term" value="F:transferase activity"/>
    <property type="evidence" value="ECO:0007669"/>
    <property type="project" value="UniProtKB-KW"/>
</dbReference>